<name>A0AAE7SP87_9CAUD</name>
<dbReference type="Proteomes" id="UP000828872">
    <property type="component" value="Segment"/>
</dbReference>
<evidence type="ECO:0000313" key="1">
    <source>
        <dbReference type="EMBL" id="QXP45432.1"/>
    </source>
</evidence>
<reference evidence="1 2" key="1">
    <citation type="journal article" date="2021" name="Microbiol. Resour. Announc.">
        <title>Genome Sequences of Bacteriophages cd2, cd3, and cd4, which Specifically Target Carnobacterium divergens.</title>
        <authorList>
            <person name="Zhang P."/>
            <person name="Britton A.P."/>
            <person name="Visser K.A."/>
            <person name="Welke C.A."/>
            <person name="Wassink H."/>
            <person name="Prins E."/>
            <person name="Yang X."/>
            <person name="Martin-Visscher L.A."/>
        </authorList>
    </citation>
    <scope>NUCLEOTIDE SEQUENCE [LARGE SCALE GENOMIC DNA]</scope>
    <source>
        <strain evidence="2">cd4</strain>
    </source>
</reference>
<proteinExistence type="predicted"/>
<protein>
    <submittedName>
        <fullName evidence="1">Uncharacterized protein</fullName>
    </submittedName>
</protein>
<accession>A0AAE7SP87</accession>
<organism evidence="1 2">
    <name type="scientific">Carnobacterium phage cd4</name>
    <dbReference type="NCBI Taxonomy" id="2849246"/>
    <lineage>
        <taxon>Viruses</taxon>
        <taxon>Duplodnaviria</taxon>
        <taxon>Heunggongvirae</taxon>
        <taxon>Uroviricota</taxon>
        <taxon>Caudoviricetes</taxon>
        <taxon>Carnodivirus</taxon>
        <taxon>Carnodivirus cd4-like</taxon>
    </lineage>
</organism>
<evidence type="ECO:0000313" key="2">
    <source>
        <dbReference type="Proteomes" id="UP000828872"/>
    </source>
</evidence>
<dbReference type="EMBL" id="MZ399596">
    <property type="protein sequence ID" value="QXP45432.1"/>
    <property type="molecule type" value="Genomic_DNA"/>
</dbReference>
<keyword evidence="2" id="KW-1185">Reference proteome</keyword>
<sequence length="81" mass="9691">MDKYVTKCINKAIKSGFRYAVVNSFDVEYKSVYSWEYVSYEYMLDRMLSDYKKELIKEGYKVEKSGIEFKVSWEHGMNKDA</sequence>
<gene>
    <name evidence="1" type="ORF">cd4_078</name>
</gene>